<protein>
    <submittedName>
        <fullName evidence="2">Uncharacterized protein</fullName>
    </submittedName>
</protein>
<evidence type="ECO:0000256" key="1">
    <source>
        <dbReference type="SAM" id="MobiDB-lite"/>
    </source>
</evidence>
<feature type="compositionally biased region" description="Basic and acidic residues" evidence="1">
    <location>
        <begin position="83"/>
        <end position="96"/>
    </location>
</feature>
<name>A0AAW1E6S0_ZOAVI</name>
<keyword evidence="3" id="KW-1185">Reference proteome</keyword>
<evidence type="ECO:0000313" key="3">
    <source>
        <dbReference type="Proteomes" id="UP001488805"/>
    </source>
</evidence>
<feature type="compositionally biased region" description="Polar residues" evidence="1">
    <location>
        <begin position="44"/>
        <end position="58"/>
    </location>
</feature>
<dbReference type="EMBL" id="JBCEZU010000543">
    <property type="protein sequence ID" value="KAK9517485.1"/>
    <property type="molecule type" value="Genomic_DNA"/>
</dbReference>
<feature type="region of interest" description="Disordered" evidence="1">
    <location>
        <begin position="1"/>
        <end position="25"/>
    </location>
</feature>
<organism evidence="2 3">
    <name type="scientific">Zoarces viviparus</name>
    <name type="common">Viviparous eelpout</name>
    <name type="synonym">Blennius viviparus</name>
    <dbReference type="NCBI Taxonomy" id="48416"/>
    <lineage>
        <taxon>Eukaryota</taxon>
        <taxon>Metazoa</taxon>
        <taxon>Chordata</taxon>
        <taxon>Craniata</taxon>
        <taxon>Vertebrata</taxon>
        <taxon>Euteleostomi</taxon>
        <taxon>Actinopterygii</taxon>
        <taxon>Neopterygii</taxon>
        <taxon>Teleostei</taxon>
        <taxon>Neoteleostei</taxon>
        <taxon>Acanthomorphata</taxon>
        <taxon>Eupercaria</taxon>
        <taxon>Perciformes</taxon>
        <taxon>Cottioidei</taxon>
        <taxon>Zoarcales</taxon>
        <taxon>Zoarcidae</taxon>
        <taxon>Zoarcinae</taxon>
        <taxon>Zoarces</taxon>
    </lineage>
</organism>
<dbReference type="Proteomes" id="UP001488805">
    <property type="component" value="Unassembled WGS sequence"/>
</dbReference>
<reference evidence="2 3" key="1">
    <citation type="journal article" date="2024" name="Genome Biol. Evol.">
        <title>Chromosome-level genome assembly of the viviparous eelpout Zoarces viviparus.</title>
        <authorList>
            <person name="Fuhrmann N."/>
            <person name="Brasseur M.V."/>
            <person name="Bakowski C.E."/>
            <person name="Podsiadlowski L."/>
            <person name="Prost S."/>
            <person name="Krehenwinkel H."/>
            <person name="Mayer C."/>
        </authorList>
    </citation>
    <scope>NUCLEOTIDE SEQUENCE [LARGE SCALE GENOMIC DNA]</scope>
    <source>
        <strain evidence="2">NO-MEL_2022_Ind0_liver</strain>
    </source>
</reference>
<comment type="caution">
    <text evidence="2">The sequence shown here is derived from an EMBL/GenBank/DDBJ whole genome shotgun (WGS) entry which is preliminary data.</text>
</comment>
<accession>A0AAW1E6S0</accession>
<feature type="region of interest" description="Disordered" evidence="1">
    <location>
        <begin position="44"/>
        <end position="96"/>
    </location>
</feature>
<sequence length="96" mass="10345">MCLIQGSAARSEARGPEEAPLNQRSHKVCHSLRSCSFAEELSSRRQPNLCRSHNQQAASPGMALGLGPPEYPLGALTWTTPQRDGERAGSGHPDTH</sequence>
<gene>
    <name evidence="2" type="ORF">VZT92_023948</name>
</gene>
<dbReference type="AlphaFoldDB" id="A0AAW1E6S0"/>
<proteinExistence type="predicted"/>
<evidence type="ECO:0000313" key="2">
    <source>
        <dbReference type="EMBL" id="KAK9517485.1"/>
    </source>
</evidence>